<feature type="transmembrane region" description="Helical" evidence="8">
    <location>
        <begin position="204"/>
        <end position="224"/>
    </location>
</feature>
<feature type="transmembrane region" description="Helical" evidence="8">
    <location>
        <begin position="245"/>
        <end position="265"/>
    </location>
</feature>
<keyword evidence="4 8" id="KW-1133">Transmembrane helix</keyword>
<dbReference type="InterPro" id="IPR011701">
    <property type="entry name" value="MFS"/>
</dbReference>
<keyword evidence="11" id="KW-1185">Reference proteome</keyword>
<dbReference type="InterPro" id="IPR020846">
    <property type="entry name" value="MFS_dom"/>
</dbReference>
<evidence type="ECO:0000256" key="5">
    <source>
        <dbReference type="ARBA" id="ARBA00023136"/>
    </source>
</evidence>
<feature type="transmembrane region" description="Helical" evidence="8">
    <location>
        <begin position="406"/>
        <end position="425"/>
    </location>
</feature>
<dbReference type="Proteomes" id="UP001465668">
    <property type="component" value="Unassembled WGS sequence"/>
</dbReference>
<feature type="region of interest" description="Disordered" evidence="7">
    <location>
        <begin position="1"/>
        <end position="40"/>
    </location>
</feature>
<feature type="compositionally biased region" description="Low complexity" evidence="7">
    <location>
        <begin position="577"/>
        <end position="590"/>
    </location>
</feature>
<evidence type="ECO:0000256" key="8">
    <source>
        <dbReference type="SAM" id="Phobius"/>
    </source>
</evidence>
<feature type="domain" description="Major facilitator superfamily (MFS) profile" evidence="9">
    <location>
        <begin position="51"/>
        <end position="544"/>
    </location>
</feature>
<keyword evidence="6" id="KW-0325">Glycoprotein</keyword>
<evidence type="ECO:0000256" key="1">
    <source>
        <dbReference type="ARBA" id="ARBA00004141"/>
    </source>
</evidence>
<dbReference type="CDD" id="cd17502">
    <property type="entry name" value="MFS_Azr1_MDR_like"/>
    <property type="match status" value="1"/>
</dbReference>
<keyword evidence="2" id="KW-0813">Transport</keyword>
<reference evidence="10 11" key="1">
    <citation type="submission" date="2024-02" db="EMBL/GenBank/DDBJ databases">
        <title>First draft genome assembly of two strains of Seiridium cardinale.</title>
        <authorList>
            <person name="Emiliani G."/>
            <person name="Scali E."/>
        </authorList>
    </citation>
    <scope>NUCLEOTIDE SEQUENCE [LARGE SCALE GENOMIC DNA]</scope>
    <source>
        <strain evidence="10 11">BM-138-000479</strain>
    </source>
</reference>
<evidence type="ECO:0000256" key="7">
    <source>
        <dbReference type="SAM" id="MobiDB-lite"/>
    </source>
</evidence>
<dbReference type="SUPFAM" id="SSF103473">
    <property type="entry name" value="MFS general substrate transporter"/>
    <property type="match status" value="1"/>
</dbReference>
<dbReference type="PRINTS" id="PR01036">
    <property type="entry name" value="TCRTETB"/>
</dbReference>
<accession>A0ABR2XE28</accession>
<feature type="transmembrane region" description="Helical" evidence="8">
    <location>
        <begin position="85"/>
        <end position="104"/>
    </location>
</feature>
<keyword evidence="5 8" id="KW-0472">Membrane</keyword>
<protein>
    <recommendedName>
        <fullName evidence="9">Major facilitator superfamily (MFS) profile domain-containing protein</fullName>
    </recommendedName>
</protein>
<evidence type="ECO:0000256" key="3">
    <source>
        <dbReference type="ARBA" id="ARBA00022692"/>
    </source>
</evidence>
<comment type="subcellular location">
    <subcellularLocation>
        <location evidence="1">Membrane</location>
        <topology evidence="1">Multi-pass membrane protein</topology>
    </subcellularLocation>
</comment>
<keyword evidence="3 8" id="KW-0812">Transmembrane</keyword>
<evidence type="ECO:0000256" key="2">
    <source>
        <dbReference type="ARBA" id="ARBA00022448"/>
    </source>
</evidence>
<dbReference type="PANTHER" id="PTHR23501">
    <property type="entry name" value="MAJOR FACILITATOR SUPERFAMILY"/>
    <property type="match status" value="1"/>
</dbReference>
<evidence type="ECO:0000256" key="6">
    <source>
        <dbReference type="ARBA" id="ARBA00023180"/>
    </source>
</evidence>
<dbReference type="Pfam" id="PF07690">
    <property type="entry name" value="MFS_1"/>
    <property type="match status" value="1"/>
</dbReference>
<sequence length="590" mass="63945">MEQNGHTQSEGEKPGSDSVAPSSTQEAAAPLPQASPPRTTSTAKGWRFWAVFPALCVTTLLAAVESTVVATAMPFIANEIGAGDSYVWIVNVYLLTSCAFLPLIGQLANIWGRRYLMIAVICLFALGSGIAGGSTNVAMMIAGRAIQGMGGGGVNLVIMLIVGDLVPLRERGKYMGAIFMFFTLGTAMGPFIGGAIVERSNWRWVFYINLPIAGLALLLHILFLQVNFNRQGSLSEKLKRIDYMGNLILVLSVVAVLIALSWGGARYPWGSYQVIVPFVLGLVGLVAFHFYEMAPWVKAPVLPERLFKRRTPAAALIIAFIDFMMLYWLIFFFPVYLQAVKGLSPIQSGVQFLPSSAISVFTGTASGFILSKWGRYRPMHFISFVLMAIGLGLFSRFDKDTSKAEYIGIQVIFALGLGLLMTSNLPAVQADLPEADAGVSAAAFNFMRSYGAIWGVSIPAAIFNARCDAESWRISDPVIRSQLTGGKAYDFVSRSGDTILNSTSNVQSEVVDVYTRSLRLTWQISLAFALLGFLLVFVEKEISLRKTLDTEFGLKDAKKKNSDSDVEAVQTPPKAEAQGNAAQNGGSDAH</sequence>
<organism evidence="10 11">
    <name type="scientific">Seiridium cardinale</name>
    <dbReference type="NCBI Taxonomy" id="138064"/>
    <lineage>
        <taxon>Eukaryota</taxon>
        <taxon>Fungi</taxon>
        <taxon>Dikarya</taxon>
        <taxon>Ascomycota</taxon>
        <taxon>Pezizomycotina</taxon>
        <taxon>Sordariomycetes</taxon>
        <taxon>Xylariomycetidae</taxon>
        <taxon>Amphisphaeriales</taxon>
        <taxon>Sporocadaceae</taxon>
        <taxon>Seiridium</taxon>
    </lineage>
</organism>
<dbReference type="EMBL" id="JARVKM010000066">
    <property type="protein sequence ID" value="KAK9772058.1"/>
    <property type="molecule type" value="Genomic_DNA"/>
</dbReference>
<feature type="transmembrane region" description="Helical" evidence="8">
    <location>
        <begin position="271"/>
        <end position="291"/>
    </location>
</feature>
<comment type="caution">
    <text evidence="10">The sequence shown here is derived from an EMBL/GenBank/DDBJ whole genome shotgun (WGS) entry which is preliminary data.</text>
</comment>
<feature type="transmembrane region" description="Helical" evidence="8">
    <location>
        <begin position="48"/>
        <end position="73"/>
    </location>
</feature>
<feature type="transmembrane region" description="Helical" evidence="8">
    <location>
        <begin position="174"/>
        <end position="192"/>
    </location>
</feature>
<dbReference type="PANTHER" id="PTHR23501:SF187">
    <property type="entry name" value="MAJOR FACILITATOR SUPERFAMILY (MFS) PROFILE DOMAIN-CONTAINING PROTEIN"/>
    <property type="match status" value="1"/>
</dbReference>
<name>A0ABR2XE28_9PEZI</name>
<feature type="transmembrane region" description="Helical" evidence="8">
    <location>
        <begin position="376"/>
        <end position="394"/>
    </location>
</feature>
<dbReference type="Gene3D" id="1.20.1250.20">
    <property type="entry name" value="MFS general substrate transporter like domains"/>
    <property type="match status" value="1"/>
</dbReference>
<feature type="transmembrane region" description="Helical" evidence="8">
    <location>
        <begin position="141"/>
        <end position="162"/>
    </location>
</feature>
<dbReference type="Gene3D" id="1.20.1720.10">
    <property type="entry name" value="Multidrug resistance protein D"/>
    <property type="match status" value="1"/>
</dbReference>
<evidence type="ECO:0000259" key="9">
    <source>
        <dbReference type="PROSITE" id="PS50850"/>
    </source>
</evidence>
<evidence type="ECO:0000313" key="11">
    <source>
        <dbReference type="Proteomes" id="UP001465668"/>
    </source>
</evidence>
<proteinExistence type="predicted"/>
<dbReference type="PROSITE" id="PS50850">
    <property type="entry name" value="MFS"/>
    <property type="match status" value="1"/>
</dbReference>
<dbReference type="InterPro" id="IPR036259">
    <property type="entry name" value="MFS_trans_sf"/>
</dbReference>
<feature type="transmembrane region" description="Helical" evidence="8">
    <location>
        <begin position="312"/>
        <end position="337"/>
    </location>
</feature>
<feature type="transmembrane region" description="Helical" evidence="8">
    <location>
        <begin position="116"/>
        <end position="135"/>
    </location>
</feature>
<evidence type="ECO:0000256" key="4">
    <source>
        <dbReference type="ARBA" id="ARBA00022989"/>
    </source>
</evidence>
<gene>
    <name evidence="10" type="ORF">SCAR479_11221</name>
</gene>
<evidence type="ECO:0000313" key="10">
    <source>
        <dbReference type="EMBL" id="KAK9772058.1"/>
    </source>
</evidence>
<feature type="region of interest" description="Disordered" evidence="7">
    <location>
        <begin position="557"/>
        <end position="590"/>
    </location>
</feature>
<feature type="transmembrane region" description="Helical" evidence="8">
    <location>
        <begin position="520"/>
        <end position="538"/>
    </location>
</feature>